<gene>
    <name evidence="2" type="ORF">F5984_04685</name>
</gene>
<dbReference type="AlphaFoldDB" id="A0A7J5U5V6"/>
<keyword evidence="3" id="KW-1185">Reference proteome</keyword>
<organism evidence="2 3">
    <name type="scientific">Rudanella paleaurantiibacter</name>
    <dbReference type="NCBI Taxonomy" id="2614655"/>
    <lineage>
        <taxon>Bacteria</taxon>
        <taxon>Pseudomonadati</taxon>
        <taxon>Bacteroidota</taxon>
        <taxon>Cytophagia</taxon>
        <taxon>Cytophagales</taxon>
        <taxon>Cytophagaceae</taxon>
        <taxon>Rudanella</taxon>
    </lineage>
</organism>
<feature type="region of interest" description="Disordered" evidence="1">
    <location>
        <begin position="1"/>
        <end position="81"/>
    </location>
</feature>
<dbReference type="Proteomes" id="UP000488299">
    <property type="component" value="Unassembled WGS sequence"/>
</dbReference>
<sequence length="81" mass="8716">MEDPDKEDILRAKQAISPAGLGDRSDKATQLPGNDSPTDTPIDDMNVTPTDEVVGEDDNEPTTHPNRNRDGKVDIGKGPYA</sequence>
<proteinExistence type="predicted"/>
<reference evidence="2 3" key="1">
    <citation type="submission" date="2019-10" db="EMBL/GenBank/DDBJ databases">
        <title>Rudanella paleaurantiibacter sp. nov., isolated from sludge.</title>
        <authorList>
            <person name="Xu S.Q."/>
        </authorList>
    </citation>
    <scope>NUCLEOTIDE SEQUENCE [LARGE SCALE GENOMIC DNA]</scope>
    <source>
        <strain evidence="2 3">HX-22-17</strain>
    </source>
</reference>
<protein>
    <submittedName>
        <fullName evidence="2">Uncharacterized protein</fullName>
    </submittedName>
</protein>
<comment type="caution">
    <text evidence="2">The sequence shown here is derived from an EMBL/GenBank/DDBJ whole genome shotgun (WGS) entry which is preliminary data.</text>
</comment>
<evidence type="ECO:0000256" key="1">
    <source>
        <dbReference type="SAM" id="MobiDB-lite"/>
    </source>
</evidence>
<dbReference type="RefSeq" id="WP_019987238.1">
    <property type="nucleotide sequence ID" value="NZ_WELI01000001.1"/>
</dbReference>
<evidence type="ECO:0000313" key="3">
    <source>
        <dbReference type="Proteomes" id="UP000488299"/>
    </source>
</evidence>
<evidence type="ECO:0000313" key="2">
    <source>
        <dbReference type="EMBL" id="KAB7733229.1"/>
    </source>
</evidence>
<dbReference type="EMBL" id="WELI01000001">
    <property type="protein sequence ID" value="KAB7733229.1"/>
    <property type="molecule type" value="Genomic_DNA"/>
</dbReference>
<name>A0A7J5U5V6_9BACT</name>
<accession>A0A7J5U5V6</accession>